<evidence type="ECO:0000313" key="2">
    <source>
        <dbReference type="EMBL" id="MBX66670.1"/>
    </source>
</evidence>
<feature type="region of interest" description="Disordered" evidence="1">
    <location>
        <begin position="1"/>
        <end position="34"/>
    </location>
</feature>
<proteinExistence type="predicted"/>
<evidence type="ECO:0000256" key="1">
    <source>
        <dbReference type="SAM" id="MobiDB-lite"/>
    </source>
</evidence>
<dbReference type="EMBL" id="GGEC01086186">
    <property type="protein sequence ID" value="MBX66670.1"/>
    <property type="molecule type" value="Transcribed_RNA"/>
</dbReference>
<sequence>MTSHWVHSASNECGKDQIGKRSPAAEINHGRIKD</sequence>
<dbReference type="AlphaFoldDB" id="A0A2P2QI40"/>
<reference evidence="2" key="1">
    <citation type="submission" date="2018-02" db="EMBL/GenBank/DDBJ databases">
        <title>Rhizophora mucronata_Transcriptome.</title>
        <authorList>
            <person name="Meera S.P."/>
            <person name="Sreeshan A."/>
            <person name="Augustine A."/>
        </authorList>
    </citation>
    <scope>NUCLEOTIDE SEQUENCE</scope>
    <source>
        <tissue evidence="2">Leaf</tissue>
    </source>
</reference>
<protein>
    <submittedName>
        <fullName evidence="2">Uncharacterized protein</fullName>
    </submittedName>
</protein>
<organism evidence="2">
    <name type="scientific">Rhizophora mucronata</name>
    <name type="common">Asiatic mangrove</name>
    <dbReference type="NCBI Taxonomy" id="61149"/>
    <lineage>
        <taxon>Eukaryota</taxon>
        <taxon>Viridiplantae</taxon>
        <taxon>Streptophyta</taxon>
        <taxon>Embryophyta</taxon>
        <taxon>Tracheophyta</taxon>
        <taxon>Spermatophyta</taxon>
        <taxon>Magnoliopsida</taxon>
        <taxon>eudicotyledons</taxon>
        <taxon>Gunneridae</taxon>
        <taxon>Pentapetalae</taxon>
        <taxon>rosids</taxon>
        <taxon>fabids</taxon>
        <taxon>Malpighiales</taxon>
        <taxon>Rhizophoraceae</taxon>
        <taxon>Rhizophora</taxon>
    </lineage>
</organism>
<name>A0A2P2QI40_RHIMU</name>
<feature type="compositionally biased region" description="Polar residues" evidence="1">
    <location>
        <begin position="1"/>
        <end position="11"/>
    </location>
</feature>
<accession>A0A2P2QI40</accession>